<proteinExistence type="predicted"/>
<dbReference type="Proteomes" id="UP000054845">
    <property type="component" value="Unassembled WGS sequence"/>
</dbReference>
<dbReference type="InterPro" id="IPR051609">
    <property type="entry name" value="NmrA/Isoflavone_reductase-like"/>
</dbReference>
<dbReference type="InterPro" id="IPR036291">
    <property type="entry name" value="NAD(P)-bd_dom_sf"/>
</dbReference>
<dbReference type="GO" id="GO:0016491">
    <property type="term" value="F:oxidoreductase activity"/>
    <property type="evidence" value="ECO:0007669"/>
    <property type="project" value="UniProtKB-KW"/>
</dbReference>
<keyword evidence="1" id="KW-0521">NADP</keyword>
<dbReference type="AlphaFoldDB" id="A0A0P1BNU6"/>
<dbReference type="PANTHER" id="PTHR47706:SF9">
    <property type="entry name" value="NMRA-LIKE DOMAIN-CONTAINING PROTEIN-RELATED"/>
    <property type="match status" value="1"/>
</dbReference>
<dbReference type="InterPro" id="IPR008030">
    <property type="entry name" value="NmrA-like"/>
</dbReference>
<keyword evidence="5" id="KW-1185">Reference proteome</keyword>
<reference evidence="4 5" key="1">
    <citation type="submission" date="2014-09" db="EMBL/GenBank/DDBJ databases">
        <authorList>
            <person name="Magalhaes I.L.F."/>
            <person name="Oliveira U."/>
            <person name="Santos F.R."/>
            <person name="Vidigal T.H.D.A."/>
            <person name="Brescovit A.D."/>
            <person name="Santos A.J."/>
        </authorList>
    </citation>
    <scope>NUCLEOTIDE SEQUENCE [LARGE SCALE GENOMIC DNA]</scope>
</reference>
<evidence type="ECO:0000259" key="3">
    <source>
        <dbReference type="Pfam" id="PF05368"/>
    </source>
</evidence>
<dbReference type="Pfam" id="PF05368">
    <property type="entry name" value="NmrA"/>
    <property type="match status" value="1"/>
</dbReference>
<keyword evidence="2" id="KW-0560">Oxidoreductase</keyword>
<dbReference type="STRING" id="401625.A0A0P1BNU6"/>
<sequence>MSDLSNFVVVGAGNIGGHIVTELLNKGKKVSILSREGSDNSKTSALESKGAKIIKANYDDASTLRKAFESVSAEVVILALGGAALAPGGPSNRLADAAKAAGVKIFVPTDYGIDLEQFKAEDIHPLISGKEPLHRYLESIQLPWTAFSTGIFGSYLPLFLPNLPFTQGIKFSSTAEEDIGLAVASAFSNLPSKQLHNRNIKISSFDTDFKQIVEQVGLSEDKAKVVPSESFLESSKVPDQKGFFAWLAYQLGGTGNAYHKNDNELIGFKPRHTSPVEFFQGK</sequence>
<name>A0A0P1BNU6_9BASI</name>
<feature type="domain" description="NmrA-like" evidence="3">
    <location>
        <begin position="8"/>
        <end position="214"/>
    </location>
</feature>
<dbReference type="SUPFAM" id="SSF51735">
    <property type="entry name" value="NAD(P)-binding Rossmann-fold domains"/>
    <property type="match status" value="1"/>
</dbReference>
<protein>
    <submittedName>
        <fullName evidence="4">NITROGEN METABOLIC REGULATION PROTEIN NMR-RELATED</fullName>
    </submittedName>
</protein>
<organism evidence="4 5">
    <name type="scientific">Ceraceosorus bombacis</name>
    <dbReference type="NCBI Taxonomy" id="401625"/>
    <lineage>
        <taxon>Eukaryota</taxon>
        <taxon>Fungi</taxon>
        <taxon>Dikarya</taxon>
        <taxon>Basidiomycota</taxon>
        <taxon>Ustilaginomycotina</taxon>
        <taxon>Exobasidiomycetes</taxon>
        <taxon>Ceraceosorales</taxon>
        <taxon>Ceraceosoraceae</taxon>
        <taxon>Ceraceosorus</taxon>
    </lineage>
</organism>
<dbReference type="PANTHER" id="PTHR47706">
    <property type="entry name" value="NMRA-LIKE FAMILY PROTEIN"/>
    <property type="match status" value="1"/>
</dbReference>
<dbReference type="EMBL" id="CCYA01000275">
    <property type="protein sequence ID" value="CEH18564.1"/>
    <property type="molecule type" value="Genomic_DNA"/>
</dbReference>
<evidence type="ECO:0000256" key="2">
    <source>
        <dbReference type="ARBA" id="ARBA00023002"/>
    </source>
</evidence>
<evidence type="ECO:0000256" key="1">
    <source>
        <dbReference type="ARBA" id="ARBA00022857"/>
    </source>
</evidence>
<dbReference type="OrthoDB" id="5283654at2759"/>
<dbReference type="Gene3D" id="3.40.50.720">
    <property type="entry name" value="NAD(P)-binding Rossmann-like Domain"/>
    <property type="match status" value="1"/>
</dbReference>
<accession>A0A0P1BNU6</accession>
<evidence type="ECO:0000313" key="5">
    <source>
        <dbReference type="Proteomes" id="UP000054845"/>
    </source>
</evidence>
<evidence type="ECO:0000313" key="4">
    <source>
        <dbReference type="EMBL" id="CEH18564.1"/>
    </source>
</evidence>